<dbReference type="Proteomes" id="UP000317429">
    <property type="component" value="Chromosome"/>
</dbReference>
<dbReference type="PROSITE" id="PS00018">
    <property type="entry name" value="EF_HAND_1"/>
    <property type="match status" value="1"/>
</dbReference>
<organism evidence="1 2">
    <name type="scientific">Pirellulimonas nuda</name>
    <dbReference type="NCBI Taxonomy" id="2528009"/>
    <lineage>
        <taxon>Bacteria</taxon>
        <taxon>Pseudomonadati</taxon>
        <taxon>Planctomycetota</taxon>
        <taxon>Planctomycetia</taxon>
        <taxon>Pirellulales</taxon>
        <taxon>Lacipirellulaceae</taxon>
        <taxon>Pirellulimonas</taxon>
    </lineage>
</organism>
<evidence type="ECO:0008006" key="3">
    <source>
        <dbReference type="Google" id="ProtNLM"/>
    </source>
</evidence>
<reference evidence="1 2" key="1">
    <citation type="submission" date="2019-02" db="EMBL/GenBank/DDBJ databases">
        <title>Deep-cultivation of Planctomycetes and their phenomic and genomic characterization uncovers novel biology.</title>
        <authorList>
            <person name="Wiegand S."/>
            <person name="Jogler M."/>
            <person name="Boedeker C."/>
            <person name="Pinto D."/>
            <person name="Vollmers J."/>
            <person name="Rivas-Marin E."/>
            <person name="Kohn T."/>
            <person name="Peeters S.H."/>
            <person name="Heuer A."/>
            <person name="Rast P."/>
            <person name="Oberbeckmann S."/>
            <person name="Bunk B."/>
            <person name="Jeske O."/>
            <person name="Meyerdierks A."/>
            <person name="Storesund J.E."/>
            <person name="Kallscheuer N."/>
            <person name="Luecker S."/>
            <person name="Lage O.M."/>
            <person name="Pohl T."/>
            <person name="Merkel B.J."/>
            <person name="Hornburger P."/>
            <person name="Mueller R.-W."/>
            <person name="Bruemmer F."/>
            <person name="Labrenz M."/>
            <person name="Spormann A.M."/>
            <person name="Op den Camp H."/>
            <person name="Overmann J."/>
            <person name="Amann R."/>
            <person name="Jetten M.S.M."/>
            <person name="Mascher T."/>
            <person name="Medema M.H."/>
            <person name="Devos D.P."/>
            <person name="Kaster A.-K."/>
            <person name="Ovreas L."/>
            <person name="Rohde M."/>
            <person name="Galperin M.Y."/>
            <person name="Jogler C."/>
        </authorList>
    </citation>
    <scope>NUCLEOTIDE SEQUENCE [LARGE SCALE GENOMIC DNA]</scope>
    <source>
        <strain evidence="1 2">Pla175</strain>
    </source>
</reference>
<gene>
    <name evidence="1" type="ORF">Pla175_37110</name>
</gene>
<dbReference type="OrthoDB" id="9801679at2"/>
<evidence type="ECO:0000313" key="1">
    <source>
        <dbReference type="EMBL" id="QDU90308.1"/>
    </source>
</evidence>
<dbReference type="InterPro" id="IPR013424">
    <property type="entry name" value="Ice-binding_C"/>
</dbReference>
<sequence>MKVMLARIVMVAAAAAAVRVEAIEHAQVSIDAFGAATKTGGTAGFFLDPGAVVGETPIRIGASAADDAAGGVLISSVAERGRPDATHVTGVQFATAGTVSDDDPLSLNTRNVSGGLSIVTTRAGAAGDLLDPPSPMPNAGQPFGASFGAGYFSFSEGWIGGTLSSSTVNPNGTFGALDTLTGSAGVTVDVDAFGVGYHRVNIPGVSDPFQQGMLVTSAASNVGRFTNVQPAPDRNGYIVSTVDNDGYFEFDPGSDPDIVNEGDGVATPFSFAFIPAGQTGLTAATINPSFTQSLGDVRGYSLFETGAGYNLTTVGTGEYRLTVNGGSPSQGTLLMNGVPLAFPGDNALTYQADGDGWLILTEDIEADFLTGNGTTLNELDGLGQGHDLATPYFSFAYLPNEGAATAAAAIPSADSFTRLNKSSITAWNAVVTAQNNDNNVGDVLLTVTEQTPGAGVVGLGNQKGDNSYAAYGQPLGTEDGIMFATISEGLRDNSSVGGFNEFGEVGTNVFSGYWAVITATADGSPQGEHNVNHAVAFFGRDSGFRMEAAVDIPNVSGVDLDQENTVVSFSGVNSLTDGVLIATPYGNDDNYLVAEPQADGAGWKVLEFDNSTTDGAGSEPDNFSYVYLPYESENLIAGLVKLDGSLASSTAGAGVEWTLTREEDGFSLPQYRLSIAGKTTADGMLLLTSTGRFAAEANLDNSMIYETDPTTGDFLIRGLDHIANGDTGFVNYEEAGFMFAYIDYAAPPIAPLPDELTGDYNGDGFVDAADYTVWRDSVGTSNVLPGDLVGGVIGNDQYQQWKDNFGASLAQGAAASQAAVPEPASLLGMSAALAAVGVLSRRRRPLVG</sequence>
<dbReference type="AlphaFoldDB" id="A0A518DFS0"/>
<dbReference type="InterPro" id="IPR018247">
    <property type="entry name" value="EF_Hand_1_Ca_BS"/>
</dbReference>
<evidence type="ECO:0000313" key="2">
    <source>
        <dbReference type="Proteomes" id="UP000317429"/>
    </source>
</evidence>
<keyword evidence="2" id="KW-1185">Reference proteome</keyword>
<protein>
    <recommendedName>
        <fullName evidence="3">PEP-CTERM protein-sorting domain-containing protein</fullName>
    </recommendedName>
</protein>
<dbReference type="EMBL" id="CP036291">
    <property type="protein sequence ID" value="QDU90308.1"/>
    <property type="molecule type" value="Genomic_DNA"/>
</dbReference>
<dbReference type="KEGG" id="pnd:Pla175_37110"/>
<proteinExistence type="predicted"/>
<name>A0A518DFS0_9BACT</name>
<dbReference type="NCBIfam" id="TIGR02595">
    <property type="entry name" value="PEP_CTERM"/>
    <property type="match status" value="1"/>
</dbReference>
<accession>A0A518DFS0</accession>